<sequence length="1030" mass="113124">MTSLRSVATKARLVFLKKLNVHPEKCREVQFSSEVLPGRERFALLLASSTVKVIDYPVMEVIYSEVFSPTAPIKSIRFLDDRPRCLVLGLKSAELIIVDLSEDPTKKKEKSGRLPIKVSQEELTDMDVSRGRAVMGCSKGSVAIVDLRTWKVLAKHKLFNQIRAVKWSRSGDVAAAVAVGEKGLLIIHDAAEQASSYMIKLPAKVCRFSYVEKGLLSASVCWAGGKLVVSTPSGTLYSGEFQGENTKLEPITQELLSKSICTLCPVAPGVVFTTGIDHVFALWDVSSENRGLLRCDAGVAGFVYDLAFHPAGTGVLAVATGFGNVLLAKTDQGSLAQVGKHLQLRCRAYTVAWHPTNEMQLAVGTQDGKVLVFDVSSQKTNVFGYHTKQRTGIGSVAFASLPLLSEWPVLLATDNNQAYFSKEKDGLLQRLDLIVNGLENHKVWCVSVVPQKNLILFGSAQGKTIAVDSLSLQIVAESRPEKHALTSLAVSSNGNFVAAVFSSTFFSVFETEQLRHKGKSDGNAPCEPIEAKFHAVNHSCMALCWSPFDENLFAIAGTNGEVKLWNLEMCCVRRVFYGAAGNKTVLTMAWSPIAEHRLYLGTNTNSLYQLDMDTCGNQESVDCAFEVDLNLDKPAPAPCKGPKKPSMFPSSSVADDIPKAKGLEDLLLLLSCEECGDYSPLREKPHMGFFHKDLLQGTIDKEVEQHVVKMNSNMALQLMLTGGDIRTTVEFAKEQKHLTPRLVALSAFVSKDFFDETVSAFIDQKKESDIHSVLPFMMATGRTEELLQLLCDLNFHRDAAAVALSNFERDHPAVKKVYMSWAARYTDSAHYERAARCFLVAGEKERMVDTLTLYQDAKSAATAAICAKRCSLPSELLLLKAVRKLLASADGSLWLSRLAEEFEMPVVNGLETLCQTVRTFYRSTKPTEESDEDLFSVPTQSFDEMLESYGSLFSQDDADFVKRLQEGAQLVQTIDELQAFITLEVASSLISTGSVTEAAKVRISQKVAQFDSGKYIHFVMGMLCTALPSA</sequence>
<keyword evidence="3" id="KW-1185">Reference proteome</keyword>
<evidence type="ECO:0000313" key="3">
    <source>
        <dbReference type="Proteomes" id="UP000192247"/>
    </source>
</evidence>
<dbReference type="EMBL" id="MNPL01001259">
    <property type="protein sequence ID" value="OQR79311.1"/>
    <property type="molecule type" value="Genomic_DNA"/>
</dbReference>
<dbReference type="InterPro" id="IPR001680">
    <property type="entry name" value="WD40_rpt"/>
</dbReference>
<dbReference type="AlphaFoldDB" id="A0A1V9Y0R3"/>
<dbReference type="InterPro" id="IPR056421">
    <property type="entry name" value="TPR_GEMI5"/>
</dbReference>
<dbReference type="SUPFAM" id="SSF50978">
    <property type="entry name" value="WD40 repeat-like"/>
    <property type="match status" value="2"/>
</dbReference>
<protein>
    <recommendedName>
        <fullName evidence="1">Gem-associated protein 5 TPR domain-containing protein</fullName>
    </recommendedName>
</protein>
<organism evidence="2 3">
    <name type="scientific">Tropilaelaps mercedesae</name>
    <dbReference type="NCBI Taxonomy" id="418985"/>
    <lineage>
        <taxon>Eukaryota</taxon>
        <taxon>Metazoa</taxon>
        <taxon>Ecdysozoa</taxon>
        <taxon>Arthropoda</taxon>
        <taxon>Chelicerata</taxon>
        <taxon>Arachnida</taxon>
        <taxon>Acari</taxon>
        <taxon>Parasitiformes</taxon>
        <taxon>Mesostigmata</taxon>
        <taxon>Gamasina</taxon>
        <taxon>Dermanyssoidea</taxon>
        <taxon>Laelapidae</taxon>
        <taxon>Tropilaelaps</taxon>
    </lineage>
</organism>
<dbReference type="Gene3D" id="1.25.40.1030">
    <property type="match status" value="1"/>
</dbReference>
<dbReference type="Pfam" id="PF23774">
    <property type="entry name" value="TPR_GEMI5"/>
    <property type="match status" value="1"/>
</dbReference>
<dbReference type="GO" id="GO:0003730">
    <property type="term" value="F:mRNA 3'-UTR binding"/>
    <property type="evidence" value="ECO:0007669"/>
    <property type="project" value="TreeGrafter"/>
</dbReference>
<dbReference type="STRING" id="418985.A0A1V9Y0R3"/>
<dbReference type="PANTHER" id="PTHR46362">
    <property type="entry name" value="GEM-ASSOCIATED PROTEIN 5"/>
    <property type="match status" value="1"/>
</dbReference>
<dbReference type="Proteomes" id="UP000192247">
    <property type="component" value="Unassembled WGS sequence"/>
</dbReference>
<dbReference type="InterPro" id="IPR036322">
    <property type="entry name" value="WD40_repeat_dom_sf"/>
</dbReference>
<name>A0A1V9Y0R3_9ACAR</name>
<dbReference type="PANTHER" id="PTHR46362:SF1">
    <property type="entry name" value="GEM-ASSOCIATED PROTEIN 5"/>
    <property type="match status" value="1"/>
</dbReference>
<dbReference type="OrthoDB" id="6507580at2759"/>
<dbReference type="GO" id="GO:0000387">
    <property type="term" value="P:spliceosomal snRNP assembly"/>
    <property type="evidence" value="ECO:0007669"/>
    <property type="project" value="TreeGrafter"/>
</dbReference>
<dbReference type="InterPro" id="IPR052640">
    <property type="entry name" value="Gemin-5"/>
</dbReference>
<dbReference type="Gene3D" id="2.130.10.10">
    <property type="entry name" value="YVTN repeat-like/Quinoprotein amine dehydrogenase"/>
    <property type="match status" value="2"/>
</dbReference>
<dbReference type="SMART" id="SM00320">
    <property type="entry name" value="WD40"/>
    <property type="match status" value="8"/>
</dbReference>
<feature type="domain" description="Gem-associated protein 5 TPR" evidence="1">
    <location>
        <begin position="689"/>
        <end position="886"/>
    </location>
</feature>
<dbReference type="InParanoid" id="A0A1V9Y0R3"/>
<evidence type="ECO:0000259" key="1">
    <source>
        <dbReference type="Pfam" id="PF23774"/>
    </source>
</evidence>
<reference evidence="2 3" key="1">
    <citation type="journal article" date="2017" name="Gigascience">
        <title>Draft genome of the honey bee ectoparasitic mite, Tropilaelaps mercedesae, is shaped by the parasitic life history.</title>
        <authorList>
            <person name="Dong X."/>
            <person name="Armstrong S.D."/>
            <person name="Xia D."/>
            <person name="Makepeace B.L."/>
            <person name="Darby A.C."/>
            <person name="Kadowaki T."/>
        </authorList>
    </citation>
    <scope>NUCLEOTIDE SEQUENCE [LARGE SCALE GENOMIC DNA]</scope>
    <source>
        <strain evidence="2">Wuxi-XJTLU</strain>
    </source>
</reference>
<comment type="caution">
    <text evidence="2">The sequence shown here is derived from an EMBL/GenBank/DDBJ whole genome shotgun (WGS) entry which is preliminary data.</text>
</comment>
<dbReference type="GO" id="GO:0005634">
    <property type="term" value="C:nucleus"/>
    <property type="evidence" value="ECO:0007669"/>
    <property type="project" value="TreeGrafter"/>
</dbReference>
<gene>
    <name evidence="2" type="ORF">BIW11_05828</name>
</gene>
<dbReference type="InterPro" id="IPR015943">
    <property type="entry name" value="WD40/YVTN_repeat-like_dom_sf"/>
</dbReference>
<dbReference type="GO" id="GO:0032797">
    <property type="term" value="C:SMN complex"/>
    <property type="evidence" value="ECO:0007669"/>
    <property type="project" value="TreeGrafter"/>
</dbReference>
<evidence type="ECO:0000313" key="2">
    <source>
        <dbReference type="EMBL" id="OQR79311.1"/>
    </source>
</evidence>
<proteinExistence type="predicted"/>
<accession>A0A1V9Y0R3</accession>